<keyword evidence="3" id="KW-1185">Reference proteome</keyword>
<accession>A0A834TZ76</accession>
<dbReference type="AlphaFoldDB" id="A0A834TZ76"/>
<dbReference type="InterPro" id="IPR025558">
    <property type="entry name" value="DUF4283"/>
</dbReference>
<dbReference type="PANTHER" id="PTHR31286">
    <property type="entry name" value="GLYCINE-RICH CELL WALL STRUCTURAL PROTEIN 1.8-LIKE"/>
    <property type="match status" value="1"/>
</dbReference>
<dbReference type="Pfam" id="PF14111">
    <property type="entry name" value="DUF4283"/>
    <property type="match status" value="1"/>
</dbReference>
<name>A0A834TZ76_9FABA</name>
<proteinExistence type="predicted"/>
<protein>
    <submittedName>
        <fullName evidence="2">Cysteine desulfurase mitochondrial-like</fullName>
    </submittedName>
</protein>
<feature type="domain" description="DUF4283" evidence="1">
    <location>
        <begin position="29"/>
        <end position="112"/>
    </location>
</feature>
<comment type="caution">
    <text evidence="2">The sequence shown here is derived from an EMBL/GenBank/DDBJ whole genome shotgun (WGS) entry which is preliminary data.</text>
</comment>
<dbReference type="InterPro" id="IPR040256">
    <property type="entry name" value="At4g02000-like"/>
</dbReference>
<sequence length="163" mass="19287">MDKWKEVDLDAEEVIVIEEGGDTGKHDISRLKLCLAGSIWGEGHYNHGAFQKTIAQVWRTKHGVDIKEIDKNLYMFQFFHWKDRDKVLEGEPWWFDKQVLTLKEITGDEQPSELRSSRVPFWIRVYDLPFNQRTELAAKSLGDKVGHYLTYDDSEEWWISQNR</sequence>
<evidence type="ECO:0000313" key="2">
    <source>
        <dbReference type="EMBL" id="KAF7831270.1"/>
    </source>
</evidence>
<evidence type="ECO:0000313" key="3">
    <source>
        <dbReference type="Proteomes" id="UP000634136"/>
    </source>
</evidence>
<evidence type="ECO:0000259" key="1">
    <source>
        <dbReference type="Pfam" id="PF14111"/>
    </source>
</evidence>
<gene>
    <name evidence="2" type="ORF">G2W53_013603</name>
</gene>
<organism evidence="2 3">
    <name type="scientific">Senna tora</name>
    <dbReference type="NCBI Taxonomy" id="362788"/>
    <lineage>
        <taxon>Eukaryota</taxon>
        <taxon>Viridiplantae</taxon>
        <taxon>Streptophyta</taxon>
        <taxon>Embryophyta</taxon>
        <taxon>Tracheophyta</taxon>
        <taxon>Spermatophyta</taxon>
        <taxon>Magnoliopsida</taxon>
        <taxon>eudicotyledons</taxon>
        <taxon>Gunneridae</taxon>
        <taxon>Pentapetalae</taxon>
        <taxon>rosids</taxon>
        <taxon>fabids</taxon>
        <taxon>Fabales</taxon>
        <taxon>Fabaceae</taxon>
        <taxon>Caesalpinioideae</taxon>
        <taxon>Cassia clade</taxon>
        <taxon>Senna</taxon>
    </lineage>
</organism>
<dbReference type="OrthoDB" id="1743559at2759"/>
<reference evidence="2" key="1">
    <citation type="submission" date="2020-09" db="EMBL/GenBank/DDBJ databases">
        <title>Genome-Enabled Discovery of Anthraquinone Biosynthesis in Senna tora.</title>
        <authorList>
            <person name="Kang S.-H."/>
            <person name="Pandey R.P."/>
            <person name="Lee C.-M."/>
            <person name="Sim J.-S."/>
            <person name="Jeong J.-T."/>
            <person name="Choi B.-S."/>
            <person name="Jung M."/>
            <person name="Ginzburg D."/>
            <person name="Zhao K."/>
            <person name="Won S.Y."/>
            <person name="Oh T.-J."/>
            <person name="Yu Y."/>
            <person name="Kim N.-H."/>
            <person name="Lee O.R."/>
            <person name="Lee T.-H."/>
            <person name="Bashyal P."/>
            <person name="Kim T.-S."/>
            <person name="Lee W.-H."/>
            <person name="Kawkins C."/>
            <person name="Kim C.-K."/>
            <person name="Kim J.S."/>
            <person name="Ahn B.O."/>
            <person name="Rhee S.Y."/>
            <person name="Sohng J.K."/>
        </authorList>
    </citation>
    <scope>NUCLEOTIDE SEQUENCE</scope>
    <source>
        <tissue evidence="2">Leaf</tissue>
    </source>
</reference>
<dbReference type="Proteomes" id="UP000634136">
    <property type="component" value="Unassembled WGS sequence"/>
</dbReference>
<dbReference type="PANTHER" id="PTHR31286:SF167">
    <property type="entry name" value="OS09G0268800 PROTEIN"/>
    <property type="match status" value="1"/>
</dbReference>
<dbReference type="EMBL" id="JAAIUW010000005">
    <property type="protein sequence ID" value="KAF7831270.1"/>
    <property type="molecule type" value="Genomic_DNA"/>
</dbReference>